<sequence length="202" mass="23059">MSSGVGHLRHPYRCDLYIQCYKSPDGNVIAVTRQCKPGLLWNPTLGACDWAFNVNCPMDKCRTSSLQNTTWRATVEPSGHASKDAPRRCAAGRGQPTSQEKPLVLRLRYMEQSPLSMLSVIVRSTPCETGGQLVLYADDDGIYVKIFSQQGEILLQSRWLLVQDFGIKLVEVYVPIYLLKQDLRHQSFVTMRRCDDRRNHRR</sequence>
<evidence type="ECO:0000313" key="4">
    <source>
        <dbReference type="Proteomes" id="UP000245119"/>
    </source>
</evidence>
<protein>
    <recommendedName>
        <fullName evidence="2">Chitin-binding type-2 domain-containing protein</fullName>
    </recommendedName>
</protein>
<dbReference type="InterPro" id="IPR036508">
    <property type="entry name" value="Chitin-bd_dom_sf"/>
</dbReference>
<dbReference type="SMART" id="SM00494">
    <property type="entry name" value="ChtBD2"/>
    <property type="match status" value="1"/>
</dbReference>
<evidence type="ECO:0000259" key="2">
    <source>
        <dbReference type="PROSITE" id="PS50940"/>
    </source>
</evidence>
<proteinExistence type="predicted"/>
<dbReference type="SUPFAM" id="SSF57625">
    <property type="entry name" value="Invertebrate chitin-binding proteins"/>
    <property type="match status" value="1"/>
</dbReference>
<evidence type="ECO:0000256" key="1">
    <source>
        <dbReference type="SAM" id="MobiDB-lite"/>
    </source>
</evidence>
<dbReference type="InterPro" id="IPR002557">
    <property type="entry name" value="Chitin-bd_dom"/>
</dbReference>
<dbReference type="GO" id="GO:0008061">
    <property type="term" value="F:chitin binding"/>
    <property type="evidence" value="ECO:0007669"/>
    <property type="project" value="InterPro"/>
</dbReference>
<organism evidence="3 4">
    <name type="scientific">Pomacea canaliculata</name>
    <name type="common">Golden apple snail</name>
    <dbReference type="NCBI Taxonomy" id="400727"/>
    <lineage>
        <taxon>Eukaryota</taxon>
        <taxon>Metazoa</taxon>
        <taxon>Spiralia</taxon>
        <taxon>Lophotrochozoa</taxon>
        <taxon>Mollusca</taxon>
        <taxon>Gastropoda</taxon>
        <taxon>Caenogastropoda</taxon>
        <taxon>Architaenioglossa</taxon>
        <taxon>Ampullarioidea</taxon>
        <taxon>Ampullariidae</taxon>
        <taxon>Pomacea</taxon>
    </lineage>
</organism>
<evidence type="ECO:0000313" key="3">
    <source>
        <dbReference type="EMBL" id="PVD34080.1"/>
    </source>
</evidence>
<name>A0A2T7PKZ4_POMCA</name>
<accession>A0A2T7PKZ4</accession>
<dbReference type="Gene3D" id="2.170.140.10">
    <property type="entry name" value="Chitin binding domain"/>
    <property type="match status" value="1"/>
</dbReference>
<keyword evidence="4" id="KW-1185">Reference proteome</keyword>
<comment type="caution">
    <text evidence="3">The sequence shown here is derived from an EMBL/GenBank/DDBJ whole genome shotgun (WGS) entry which is preliminary data.</text>
</comment>
<reference evidence="3 4" key="1">
    <citation type="submission" date="2018-04" db="EMBL/GenBank/DDBJ databases">
        <title>The genome of golden apple snail Pomacea canaliculata provides insight into stress tolerance and invasive adaptation.</title>
        <authorList>
            <person name="Liu C."/>
            <person name="Liu B."/>
            <person name="Ren Y."/>
            <person name="Zhang Y."/>
            <person name="Wang H."/>
            <person name="Li S."/>
            <person name="Jiang F."/>
            <person name="Yin L."/>
            <person name="Zhang G."/>
            <person name="Qian W."/>
            <person name="Fan W."/>
        </authorList>
    </citation>
    <scope>NUCLEOTIDE SEQUENCE [LARGE SCALE GENOMIC DNA]</scope>
    <source>
        <strain evidence="3">SZHN2017</strain>
        <tissue evidence="3">Muscle</tissue>
    </source>
</reference>
<feature type="domain" description="Chitin-binding type-2" evidence="2">
    <location>
        <begin position="1"/>
        <end position="58"/>
    </location>
</feature>
<dbReference type="GO" id="GO:0005576">
    <property type="term" value="C:extracellular region"/>
    <property type="evidence" value="ECO:0007669"/>
    <property type="project" value="InterPro"/>
</dbReference>
<dbReference type="Proteomes" id="UP000245119">
    <property type="component" value="Linkage Group LG3"/>
</dbReference>
<dbReference type="Pfam" id="PF01607">
    <property type="entry name" value="CBM_14"/>
    <property type="match status" value="1"/>
</dbReference>
<dbReference type="PROSITE" id="PS50940">
    <property type="entry name" value="CHIT_BIND_II"/>
    <property type="match status" value="1"/>
</dbReference>
<dbReference type="AlphaFoldDB" id="A0A2T7PKZ4"/>
<gene>
    <name evidence="3" type="ORF">C0Q70_05342</name>
</gene>
<feature type="region of interest" description="Disordered" evidence="1">
    <location>
        <begin position="73"/>
        <end position="98"/>
    </location>
</feature>
<dbReference type="EMBL" id="PZQS01000003">
    <property type="protein sequence ID" value="PVD34080.1"/>
    <property type="molecule type" value="Genomic_DNA"/>
</dbReference>